<evidence type="ECO:0000313" key="13">
    <source>
        <dbReference type="Proteomes" id="UP001139207"/>
    </source>
</evidence>
<dbReference type="InterPro" id="IPR004107">
    <property type="entry name" value="Integrase_SAM-like_N"/>
</dbReference>
<protein>
    <recommendedName>
        <fullName evidence="9">Tyrosine recombinase XerC</fullName>
    </recommendedName>
</protein>
<evidence type="ECO:0000256" key="3">
    <source>
        <dbReference type="ARBA" id="ARBA00022618"/>
    </source>
</evidence>
<keyword evidence="3 9" id="KW-0132">Cell division</keyword>
<reference evidence="12" key="1">
    <citation type="submission" date="2022-04" db="EMBL/GenBank/DDBJ databases">
        <title>Corynebacterium kalidii LD5P10.</title>
        <authorList>
            <person name="Sun J.Q."/>
        </authorList>
    </citation>
    <scope>NUCLEOTIDE SEQUENCE</scope>
    <source>
        <strain evidence="12">LD5P10</strain>
    </source>
</reference>
<dbReference type="InterPro" id="IPR011010">
    <property type="entry name" value="DNA_brk_join_enz"/>
</dbReference>
<evidence type="ECO:0000256" key="6">
    <source>
        <dbReference type="ARBA" id="ARBA00023125"/>
    </source>
</evidence>
<evidence type="ECO:0000256" key="5">
    <source>
        <dbReference type="ARBA" id="ARBA00022908"/>
    </source>
</evidence>
<keyword evidence="5 9" id="KW-0229">DNA integration</keyword>
<keyword evidence="8 9" id="KW-0131">Cell cycle</keyword>
<comment type="function">
    <text evidence="9">Site-specific tyrosine recombinase, which acts by catalyzing the cutting and rejoining of the recombining DNA molecules. The XerC-XerD complex is essential to convert dimers of the bacterial chromosome into monomers to permit their segregation at cell division. It also contributes to the segregational stability of plasmids.</text>
</comment>
<feature type="active site" evidence="9">
    <location>
        <position position="190"/>
    </location>
</feature>
<evidence type="ECO:0000313" key="12">
    <source>
        <dbReference type="EMBL" id="MCJ7859799.1"/>
    </source>
</evidence>
<dbReference type="NCBIfam" id="NF001399">
    <property type="entry name" value="PRK00283.1"/>
    <property type="match status" value="1"/>
</dbReference>
<dbReference type="GO" id="GO:0006313">
    <property type="term" value="P:DNA transposition"/>
    <property type="evidence" value="ECO:0007669"/>
    <property type="project" value="UniProtKB-UniRule"/>
</dbReference>
<dbReference type="Gene3D" id="1.10.150.130">
    <property type="match status" value="1"/>
</dbReference>
<dbReference type="PROSITE" id="PS51898">
    <property type="entry name" value="TYR_RECOMBINASE"/>
    <property type="match status" value="1"/>
</dbReference>
<dbReference type="GO" id="GO:0005737">
    <property type="term" value="C:cytoplasm"/>
    <property type="evidence" value="ECO:0007669"/>
    <property type="project" value="UniProtKB-SubCell"/>
</dbReference>
<keyword evidence="2 9" id="KW-0963">Cytoplasm</keyword>
<dbReference type="GO" id="GO:0003677">
    <property type="term" value="F:DNA binding"/>
    <property type="evidence" value="ECO:0007669"/>
    <property type="project" value="UniProtKB-UniRule"/>
</dbReference>
<comment type="caution">
    <text evidence="12">The sequence shown here is derived from an EMBL/GenBank/DDBJ whole genome shotgun (WGS) entry which is preliminary data.</text>
</comment>
<dbReference type="InterPro" id="IPR050090">
    <property type="entry name" value="Tyrosine_recombinase_XerCD"/>
</dbReference>
<keyword evidence="6 9" id="KW-0238">DNA-binding</keyword>
<dbReference type="InterPro" id="IPR023009">
    <property type="entry name" value="Tyrosine_recombinase_XerC/XerD"/>
</dbReference>
<dbReference type="EMBL" id="JALIEA010000017">
    <property type="protein sequence ID" value="MCJ7859799.1"/>
    <property type="molecule type" value="Genomic_DNA"/>
</dbReference>
<keyword evidence="4 9" id="KW-0159">Chromosome partition</keyword>
<comment type="subunit">
    <text evidence="9">Forms a cyclic heterotetrameric complex composed of two molecules of XerC and two molecules of XerD.</text>
</comment>
<evidence type="ECO:0000256" key="2">
    <source>
        <dbReference type="ARBA" id="ARBA00022490"/>
    </source>
</evidence>
<evidence type="ECO:0000256" key="4">
    <source>
        <dbReference type="ARBA" id="ARBA00022829"/>
    </source>
</evidence>
<dbReference type="HAMAP" id="MF_01808">
    <property type="entry name" value="Recomb_XerC_XerD"/>
    <property type="match status" value="1"/>
</dbReference>
<feature type="active site" evidence="9">
    <location>
        <position position="267"/>
    </location>
</feature>
<sequence length="318" mass="34525">MSGDGPVEPSDADRRRARAWMRHLRTERGRSANTLSNYHRDVERYLCWLAAEGRDMTTVTTPDIERFVVDLRRGCPVTGGRPLAQSSVARILSAVRGLHKFTAKESGLPDVVAEVPMAPGRRDLPKALTTDQVLRLIGACPDGEGAGPLDLRDRALVELLYSTGARISEVTDLDRDDIDRNNGLLRVRGKGGKERILPVGAPALDALDAYLTRARPALAQRSRHGADAAALLLTSRGGRLSRQAGYKIVSAAAERAGIGEISPHSLRHSFATHLLTGGADVRVVQELLGHSSVSTTQIYTKVTSDLLRETWAESHPRA</sequence>
<feature type="active site" description="O-(3'-phospho-DNA)-tyrosine intermediate" evidence="9">
    <location>
        <position position="299"/>
    </location>
</feature>
<dbReference type="SUPFAM" id="SSF56349">
    <property type="entry name" value="DNA breaking-rejoining enzymes"/>
    <property type="match status" value="1"/>
</dbReference>
<evidence type="ECO:0000256" key="8">
    <source>
        <dbReference type="ARBA" id="ARBA00023306"/>
    </source>
</evidence>
<dbReference type="InterPro" id="IPR010998">
    <property type="entry name" value="Integrase_recombinase_N"/>
</dbReference>
<feature type="active site" evidence="9">
    <location>
        <position position="166"/>
    </location>
</feature>
<evidence type="ECO:0000256" key="1">
    <source>
        <dbReference type="ARBA" id="ARBA00004496"/>
    </source>
</evidence>
<evidence type="ECO:0000256" key="7">
    <source>
        <dbReference type="ARBA" id="ARBA00023172"/>
    </source>
</evidence>
<evidence type="ECO:0000259" key="11">
    <source>
        <dbReference type="PROSITE" id="PS51900"/>
    </source>
</evidence>
<dbReference type="InterPro" id="IPR044068">
    <property type="entry name" value="CB"/>
</dbReference>
<dbReference type="SUPFAM" id="SSF47823">
    <property type="entry name" value="lambda integrase-like, N-terminal domain"/>
    <property type="match status" value="1"/>
</dbReference>
<accession>A0A9X2B343</accession>
<dbReference type="AlphaFoldDB" id="A0A9X2B343"/>
<dbReference type="Pfam" id="PF00589">
    <property type="entry name" value="Phage_integrase"/>
    <property type="match status" value="1"/>
</dbReference>
<dbReference type="PROSITE" id="PS51900">
    <property type="entry name" value="CB"/>
    <property type="match status" value="1"/>
</dbReference>
<comment type="subcellular location">
    <subcellularLocation>
        <location evidence="1 9">Cytoplasm</location>
    </subcellularLocation>
</comment>
<dbReference type="GO" id="GO:0051301">
    <property type="term" value="P:cell division"/>
    <property type="evidence" value="ECO:0007669"/>
    <property type="project" value="UniProtKB-KW"/>
</dbReference>
<dbReference type="GO" id="GO:0009037">
    <property type="term" value="F:tyrosine-based site-specific recombinase activity"/>
    <property type="evidence" value="ECO:0007669"/>
    <property type="project" value="UniProtKB-UniRule"/>
</dbReference>
<dbReference type="CDD" id="cd00798">
    <property type="entry name" value="INT_XerDC_C"/>
    <property type="match status" value="1"/>
</dbReference>
<dbReference type="InterPro" id="IPR013762">
    <property type="entry name" value="Integrase-like_cat_sf"/>
</dbReference>
<name>A0A9X2B343_9CORY</name>
<dbReference type="PANTHER" id="PTHR30349">
    <property type="entry name" value="PHAGE INTEGRASE-RELATED"/>
    <property type="match status" value="1"/>
</dbReference>
<feature type="active site" evidence="9">
    <location>
        <position position="264"/>
    </location>
</feature>
<feature type="domain" description="Tyr recombinase" evidence="10">
    <location>
        <begin position="123"/>
        <end position="312"/>
    </location>
</feature>
<organism evidence="12 13">
    <name type="scientific">Corynebacterium kalidii</name>
    <dbReference type="NCBI Taxonomy" id="2931982"/>
    <lineage>
        <taxon>Bacteria</taxon>
        <taxon>Bacillati</taxon>
        <taxon>Actinomycetota</taxon>
        <taxon>Actinomycetes</taxon>
        <taxon>Mycobacteriales</taxon>
        <taxon>Corynebacteriaceae</taxon>
        <taxon>Corynebacterium</taxon>
    </lineage>
</organism>
<evidence type="ECO:0000256" key="9">
    <source>
        <dbReference type="HAMAP-Rule" id="MF_01808"/>
    </source>
</evidence>
<evidence type="ECO:0000259" key="10">
    <source>
        <dbReference type="PROSITE" id="PS51898"/>
    </source>
</evidence>
<keyword evidence="13" id="KW-1185">Reference proteome</keyword>
<keyword evidence="7 9" id="KW-0233">DNA recombination</keyword>
<dbReference type="InterPro" id="IPR002104">
    <property type="entry name" value="Integrase_catalytic"/>
</dbReference>
<feature type="domain" description="Core-binding (CB)" evidence="11">
    <location>
        <begin position="11"/>
        <end position="103"/>
    </location>
</feature>
<proteinExistence type="inferred from homology"/>
<dbReference type="Proteomes" id="UP001139207">
    <property type="component" value="Unassembled WGS sequence"/>
</dbReference>
<feature type="active site" evidence="9">
    <location>
        <position position="290"/>
    </location>
</feature>
<dbReference type="RefSeq" id="WP_244805493.1">
    <property type="nucleotide sequence ID" value="NZ_JALIEA010000017.1"/>
</dbReference>
<dbReference type="Pfam" id="PF02899">
    <property type="entry name" value="Phage_int_SAM_1"/>
    <property type="match status" value="1"/>
</dbReference>
<dbReference type="PANTHER" id="PTHR30349:SF81">
    <property type="entry name" value="TYROSINE RECOMBINASE XERC"/>
    <property type="match status" value="1"/>
</dbReference>
<dbReference type="GO" id="GO:0007059">
    <property type="term" value="P:chromosome segregation"/>
    <property type="evidence" value="ECO:0007669"/>
    <property type="project" value="UniProtKB-UniRule"/>
</dbReference>
<gene>
    <name evidence="9" type="primary">xerC</name>
    <name evidence="12" type="ORF">MUN33_13940</name>
</gene>
<comment type="similarity">
    <text evidence="9">Belongs to the 'phage' integrase family. XerC subfamily.</text>
</comment>
<dbReference type="Gene3D" id="1.10.443.10">
    <property type="entry name" value="Intergrase catalytic core"/>
    <property type="match status" value="1"/>
</dbReference>